<feature type="binding site" evidence="8">
    <location>
        <begin position="175"/>
        <end position="180"/>
    </location>
    <ligand>
        <name>NAD(+)</name>
        <dbReference type="ChEBI" id="CHEBI:57540"/>
    </ligand>
</feature>
<evidence type="ECO:0000256" key="5">
    <source>
        <dbReference type="ARBA" id="ARBA00022857"/>
    </source>
</evidence>
<protein>
    <recommendedName>
        <fullName evidence="8">NAD kinase</fullName>
        <ecNumber evidence="8">2.7.1.23</ecNumber>
    </recommendedName>
    <alternativeName>
        <fullName evidence="8">ATP-dependent NAD kinase</fullName>
    </alternativeName>
</protein>
<keyword evidence="3 8" id="KW-0418">Kinase</keyword>
<name>A0A6I6ENB3_9CLOT</name>
<gene>
    <name evidence="8" type="primary">nadK</name>
    <name evidence="9" type="ORF">GOM49_08685</name>
</gene>
<dbReference type="GO" id="GO:0005524">
    <property type="term" value="F:ATP binding"/>
    <property type="evidence" value="ECO:0007669"/>
    <property type="project" value="UniProtKB-KW"/>
</dbReference>
<keyword evidence="6 8" id="KW-0520">NAD</keyword>
<dbReference type="Pfam" id="PF01513">
    <property type="entry name" value="NAD_kinase"/>
    <property type="match status" value="1"/>
</dbReference>
<keyword evidence="8" id="KW-0963">Cytoplasm</keyword>
<dbReference type="PANTHER" id="PTHR20275:SF0">
    <property type="entry name" value="NAD KINASE"/>
    <property type="match status" value="1"/>
</dbReference>
<dbReference type="EMBL" id="CP046522">
    <property type="protein sequence ID" value="QGU95159.1"/>
    <property type="molecule type" value="Genomic_DNA"/>
</dbReference>
<keyword evidence="10" id="KW-1185">Reference proteome</keyword>
<feature type="binding site" evidence="8">
    <location>
        <begin position="61"/>
        <end position="62"/>
    </location>
    <ligand>
        <name>NAD(+)</name>
        <dbReference type="ChEBI" id="CHEBI:57540"/>
    </ligand>
</feature>
<dbReference type="GO" id="GO:0051287">
    <property type="term" value="F:NAD binding"/>
    <property type="evidence" value="ECO:0007669"/>
    <property type="project" value="UniProtKB-ARBA"/>
</dbReference>
<dbReference type="Gene3D" id="2.60.200.30">
    <property type="entry name" value="Probable inorganic polyphosphate/atp-NAD kinase, domain 2"/>
    <property type="match status" value="1"/>
</dbReference>
<evidence type="ECO:0000256" key="1">
    <source>
        <dbReference type="ARBA" id="ARBA00022679"/>
    </source>
</evidence>
<evidence type="ECO:0000256" key="3">
    <source>
        <dbReference type="ARBA" id="ARBA00022777"/>
    </source>
</evidence>
<evidence type="ECO:0000313" key="10">
    <source>
        <dbReference type="Proteomes" id="UP000422764"/>
    </source>
</evidence>
<keyword evidence="2 8" id="KW-0547">Nucleotide-binding</keyword>
<comment type="caution">
    <text evidence="8">Lacks conserved residue(s) required for the propagation of feature annotation.</text>
</comment>
<reference evidence="9 10" key="1">
    <citation type="submission" date="2019-12" db="EMBL/GenBank/DDBJ databases">
        <title>Genome sequenceing of Clostridium bovifaecis.</title>
        <authorList>
            <person name="Yao Y."/>
        </authorList>
    </citation>
    <scope>NUCLEOTIDE SEQUENCE [LARGE SCALE GENOMIC DNA]</scope>
    <source>
        <strain evidence="9 10">BXX</strain>
    </source>
</reference>
<comment type="function">
    <text evidence="8">Involved in the regulation of the intracellular balance of NAD and NADP, and is a key enzyme in the biosynthesis of NADP. Catalyzes specifically the phosphorylation on 2'-hydroxyl of the adenosine moiety of NAD to yield NADP.</text>
</comment>
<keyword evidence="1 8" id="KW-0808">Transferase</keyword>
<dbReference type="PANTHER" id="PTHR20275">
    <property type="entry name" value="NAD KINASE"/>
    <property type="match status" value="1"/>
</dbReference>
<comment type="subcellular location">
    <subcellularLocation>
        <location evidence="8">Cytoplasm</location>
    </subcellularLocation>
</comment>
<dbReference type="GO" id="GO:0006741">
    <property type="term" value="P:NADP+ biosynthetic process"/>
    <property type="evidence" value="ECO:0007669"/>
    <property type="project" value="UniProtKB-UniRule"/>
</dbReference>
<feature type="binding site" evidence="8">
    <location>
        <position position="164"/>
    </location>
    <ligand>
        <name>NAD(+)</name>
        <dbReference type="ChEBI" id="CHEBI:57540"/>
    </ligand>
</feature>
<comment type="cofactor">
    <cofactor evidence="8">
        <name>a divalent metal cation</name>
        <dbReference type="ChEBI" id="CHEBI:60240"/>
    </cofactor>
</comment>
<dbReference type="InterPro" id="IPR016064">
    <property type="entry name" value="NAD/diacylglycerol_kinase_sf"/>
</dbReference>
<dbReference type="Proteomes" id="UP000422764">
    <property type="component" value="Chromosome"/>
</dbReference>
<dbReference type="GO" id="GO:0019674">
    <property type="term" value="P:NAD+ metabolic process"/>
    <property type="evidence" value="ECO:0007669"/>
    <property type="project" value="InterPro"/>
</dbReference>
<comment type="catalytic activity">
    <reaction evidence="7 8">
        <text>NAD(+) + ATP = ADP + NADP(+) + H(+)</text>
        <dbReference type="Rhea" id="RHEA:18629"/>
        <dbReference type="ChEBI" id="CHEBI:15378"/>
        <dbReference type="ChEBI" id="CHEBI:30616"/>
        <dbReference type="ChEBI" id="CHEBI:57540"/>
        <dbReference type="ChEBI" id="CHEBI:58349"/>
        <dbReference type="ChEBI" id="CHEBI:456216"/>
        <dbReference type="EC" id="2.7.1.23"/>
    </reaction>
</comment>
<dbReference type="GO" id="GO:0005737">
    <property type="term" value="C:cytoplasm"/>
    <property type="evidence" value="ECO:0007669"/>
    <property type="project" value="UniProtKB-SubCell"/>
</dbReference>
<dbReference type="InterPro" id="IPR002504">
    <property type="entry name" value="NADK"/>
</dbReference>
<accession>A0A6I6ENB3</accession>
<comment type="similarity">
    <text evidence="8">Belongs to the NAD kinase family.</text>
</comment>
<dbReference type="EC" id="2.7.1.23" evidence="8"/>
<feature type="binding site" evidence="8">
    <location>
        <position position="234"/>
    </location>
    <ligand>
        <name>NAD(+)</name>
        <dbReference type="ChEBI" id="CHEBI:57540"/>
    </ligand>
</feature>
<evidence type="ECO:0000256" key="7">
    <source>
        <dbReference type="ARBA" id="ARBA00047925"/>
    </source>
</evidence>
<feature type="active site" description="Proton acceptor" evidence="8">
    <location>
        <position position="61"/>
    </location>
</feature>
<dbReference type="FunFam" id="2.60.200.30:FF:000009">
    <property type="entry name" value="Poly(P)/ATP NAD kinase"/>
    <property type="match status" value="1"/>
</dbReference>
<proteinExistence type="inferred from homology"/>
<evidence type="ECO:0000256" key="8">
    <source>
        <dbReference type="HAMAP-Rule" id="MF_00361"/>
    </source>
</evidence>
<organism evidence="9 10">
    <name type="scientific">Clostridium bovifaecis</name>
    <dbReference type="NCBI Taxonomy" id="2184719"/>
    <lineage>
        <taxon>Bacteria</taxon>
        <taxon>Bacillati</taxon>
        <taxon>Bacillota</taxon>
        <taxon>Clostridia</taxon>
        <taxon>Eubacteriales</taxon>
        <taxon>Clostridiaceae</taxon>
        <taxon>Clostridium</taxon>
    </lineage>
</organism>
<dbReference type="AlphaFoldDB" id="A0A6I6ENB3"/>
<sequence length="273" mass="30653">MKKIGLNINSSKFIDEKVVEEIISKITQYIKDSEVKVYRDSIGLEKIKFEGLDMIVVLGGDGTILRTARTIAEFEVPILGINMGHLGFLTAVEILELEKAIESISKGKFTIEDRMMLQCKVNNEGHIKAYNSLNDVVISKGTLSRILNYEIYIDNKFYTSFNSDGVIISTPTGSTAYALSAGGPIVYPTLDVISLIPICPHSMQMRSIILESNSEISIIINSKNERVFLTVDGQESIDLEKCKKVTVKKCDFKCKLVRINGYNYFEVLRKKIF</sequence>
<feature type="binding site" evidence="8">
    <location>
        <position position="145"/>
    </location>
    <ligand>
        <name>NAD(+)</name>
        <dbReference type="ChEBI" id="CHEBI:57540"/>
    </ligand>
</feature>
<feature type="binding site" evidence="8">
    <location>
        <begin position="134"/>
        <end position="135"/>
    </location>
    <ligand>
        <name>NAD(+)</name>
        <dbReference type="ChEBI" id="CHEBI:57540"/>
    </ligand>
</feature>
<evidence type="ECO:0000256" key="4">
    <source>
        <dbReference type="ARBA" id="ARBA00022840"/>
    </source>
</evidence>
<dbReference type="GO" id="GO:0003951">
    <property type="term" value="F:NAD+ kinase activity"/>
    <property type="evidence" value="ECO:0007669"/>
    <property type="project" value="UniProtKB-UniRule"/>
</dbReference>
<dbReference type="Pfam" id="PF20143">
    <property type="entry name" value="NAD_kinase_C"/>
    <property type="match status" value="1"/>
</dbReference>
<keyword evidence="4 8" id="KW-0067">ATP-binding</keyword>
<dbReference type="GO" id="GO:0046872">
    <property type="term" value="F:metal ion binding"/>
    <property type="evidence" value="ECO:0007669"/>
    <property type="project" value="UniProtKB-UniRule"/>
</dbReference>
<dbReference type="Gene3D" id="3.40.50.10330">
    <property type="entry name" value="Probable inorganic polyphosphate/atp-NAD kinase, domain 1"/>
    <property type="match status" value="1"/>
</dbReference>
<keyword evidence="5 8" id="KW-0521">NADP</keyword>
<dbReference type="SUPFAM" id="SSF111331">
    <property type="entry name" value="NAD kinase/diacylglycerol kinase-like"/>
    <property type="match status" value="1"/>
</dbReference>
<feature type="binding site" evidence="8">
    <location>
        <position position="66"/>
    </location>
    <ligand>
        <name>NAD(+)</name>
        <dbReference type="ChEBI" id="CHEBI:57540"/>
    </ligand>
</feature>
<evidence type="ECO:0000256" key="6">
    <source>
        <dbReference type="ARBA" id="ARBA00023027"/>
    </source>
</evidence>
<dbReference type="HAMAP" id="MF_00361">
    <property type="entry name" value="NAD_kinase"/>
    <property type="match status" value="1"/>
</dbReference>
<dbReference type="InterPro" id="IPR017437">
    <property type="entry name" value="ATP-NAD_kinase_PpnK-typ_C"/>
</dbReference>
<dbReference type="InterPro" id="IPR017438">
    <property type="entry name" value="ATP-NAD_kinase_N"/>
</dbReference>
<evidence type="ECO:0000313" key="9">
    <source>
        <dbReference type="EMBL" id="QGU95159.1"/>
    </source>
</evidence>
<evidence type="ECO:0000256" key="2">
    <source>
        <dbReference type="ARBA" id="ARBA00022741"/>
    </source>
</evidence>